<dbReference type="PANTHER" id="PTHR13504">
    <property type="entry name" value="FIDO DOMAIN-CONTAINING PROTEIN DDB_G0283145"/>
    <property type="match status" value="1"/>
</dbReference>
<dbReference type="EMBL" id="JBHFNS010000062">
    <property type="protein sequence ID" value="MFB2936790.1"/>
    <property type="molecule type" value="Genomic_DNA"/>
</dbReference>
<name>A0ABV4YDB0_9CYAN</name>
<proteinExistence type="predicted"/>
<dbReference type="PANTHER" id="PTHR13504:SF38">
    <property type="entry name" value="FIDO DOMAIN-CONTAINING PROTEIN"/>
    <property type="match status" value="1"/>
</dbReference>
<dbReference type="InterPro" id="IPR003812">
    <property type="entry name" value="Fido"/>
</dbReference>
<evidence type="ECO:0000313" key="2">
    <source>
        <dbReference type="EMBL" id="MFB2936790.1"/>
    </source>
</evidence>
<dbReference type="PROSITE" id="PS51459">
    <property type="entry name" value="FIDO"/>
    <property type="match status" value="1"/>
</dbReference>
<dbReference type="Pfam" id="PF02661">
    <property type="entry name" value="Fic"/>
    <property type="match status" value="1"/>
</dbReference>
<evidence type="ECO:0000313" key="3">
    <source>
        <dbReference type="Proteomes" id="UP001576776"/>
    </source>
</evidence>
<organism evidence="2 3">
    <name type="scientific">Floridaenema fluviatile BLCC-F154</name>
    <dbReference type="NCBI Taxonomy" id="3153640"/>
    <lineage>
        <taxon>Bacteria</taxon>
        <taxon>Bacillati</taxon>
        <taxon>Cyanobacteriota</taxon>
        <taxon>Cyanophyceae</taxon>
        <taxon>Oscillatoriophycideae</taxon>
        <taxon>Aerosakkonematales</taxon>
        <taxon>Aerosakkonemataceae</taxon>
        <taxon>Floridanema</taxon>
        <taxon>Floridanema fluviatile</taxon>
    </lineage>
</organism>
<sequence length="380" mass="43464">MSFVPRFTYSHKLVRHLGVIEAARAVIEVLPLPPDTTLRLRHDALQRSTRSSTQIEGNPLDEAAVRRAIARSDRTGSDAEQEVRNYWRALDRVEEFAESQAPVTEAFIKELHRIVIVRGRGRRGSKSEYRITECPVVDTLTRAIDYAPPEPGDVPVLMRELVDWLSSKEAAELPAPIRASILTHRFLSIHPFNDGNGRTGRLLATAELWRSGYRMRGFFSFDEYFNADRDRYYQNLQMGLPVNFYDGRHDPDHTPWLLYFVETMARAADELQAKAKSLYQEEAPDALPWESLPRPQQQILTRLLARVLDGVENPFVINPSDIASWFGVSDNTAREWLKEWATEGFVNPVLAGSGVRVRSYALAEEWVETCFQIRQPNRGK</sequence>
<protein>
    <submittedName>
        <fullName evidence="2">Fic family protein</fullName>
    </submittedName>
</protein>
<dbReference type="InterPro" id="IPR040198">
    <property type="entry name" value="Fido_containing"/>
</dbReference>
<comment type="caution">
    <text evidence="2">The sequence shown here is derived from an EMBL/GenBank/DDBJ whole genome shotgun (WGS) entry which is preliminary data.</text>
</comment>
<dbReference type="Gene3D" id="1.10.3290.10">
    <property type="entry name" value="Fido-like domain"/>
    <property type="match status" value="1"/>
</dbReference>
<dbReference type="SUPFAM" id="SSF140931">
    <property type="entry name" value="Fic-like"/>
    <property type="match status" value="1"/>
</dbReference>
<feature type="domain" description="Fido" evidence="1">
    <location>
        <begin position="103"/>
        <end position="262"/>
    </location>
</feature>
<gene>
    <name evidence="2" type="ORF">ACE1B6_16180</name>
</gene>
<dbReference type="Proteomes" id="UP001576776">
    <property type="component" value="Unassembled WGS sequence"/>
</dbReference>
<keyword evidence="3" id="KW-1185">Reference proteome</keyword>
<reference evidence="2 3" key="1">
    <citation type="submission" date="2024-09" db="EMBL/GenBank/DDBJ databases">
        <title>Floridaenema gen nov. (Aerosakkonemataceae, Aerosakkonematales ord. nov., Cyanobacteria) from benthic tropical and subtropical fresh waters, with the description of four new species.</title>
        <authorList>
            <person name="Moretto J.A."/>
            <person name="Berthold D.E."/>
            <person name="Lefler F.W."/>
            <person name="Huang I.-S."/>
            <person name="Laughinghouse H. IV."/>
        </authorList>
    </citation>
    <scope>NUCLEOTIDE SEQUENCE [LARGE SCALE GENOMIC DNA]</scope>
    <source>
        <strain evidence="2 3">BLCC-F154</strain>
    </source>
</reference>
<dbReference type="InterPro" id="IPR036597">
    <property type="entry name" value="Fido-like_dom_sf"/>
</dbReference>
<evidence type="ECO:0000259" key="1">
    <source>
        <dbReference type="PROSITE" id="PS51459"/>
    </source>
</evidence>
<dbReference type="RefSeq" id="WP_413258285.1">
    <property type="nucleotide sequence ID" value="NZ_JBHFNS010000062.1"/>
</dbReference>
<accession>A0ABV4YDB0</accession>